<comment type="caution">
    <text evidence="1">The sequence shown here is derived from an EMBL/GenBank/DDBJ whole genome shotgun (WGS) entry which is preliminary data.</text>
</comment>
<dbReference type="Proteomes" id="UP000562045">
    <property type="component" value="Unassembled WGS sequence"/>
</dbReference>
<organism evidence="1 2">
    <name type="scientific">Nocardioides aromaticivorans</name>
    <dbReference type="NCBI Taxonomy" id="200618"/>
    <lineage>
        <taxon>Bacteria</taxon>
        <taxon>Bacillati</taxon>
        <taxon>Actinomycetota</taxon>
        <taxon>Actinomycetes</taxon>
        <taxon>Propionibacteriales</taxon>
        <taxon>Nocardioidaceae</taxon>
        <taxon>Nocardioides</taxon>
    </lineage>
</organism>
<reference evidence="1 2" key="1">
    <citation type="submission" date="2020-07" db="EMBL/GenBank/DDBJ databases">
        <title>Sequencing the genomes of 1000 actinobacteria strains.</title>
        <authorList>
            <person name="Klenk H.-P."/>
        </authorList>
    </citation>
    <scope>NUCLEOTIDE SEQUENCE [LARGE SCALE GENOMIC DNA]</scope>
    <source>
        <strain evidence="1 2">DSM 15131</strain>
    </source>
</reference>
<dbReference type="RefSeq" id="WP_179650643.1">
    <property type="nucleotide sequence ID" value="NZ_JACBZM010000001.1"/>
</dbReference>
<dbReference type="EMBL" id="JACBZM010000001">
    <property type="protein sequence ID" value="NYI46755.1"/>
    <property type="molecule type" value="Genomic_DNA"/>
</dbReference>
<accession>A0A7Z0CQA0</accession>
<sequence>MTKKARRSDRARRRKVVGRLRAAEAKQRHVELRLRDADPLSGFVLGVDDKHVELTRLGEPGEADGVEVVRVRDVEKVRRTSAPADPGPLRGRFTHLEEVEELAQAVVDEAFEEGWPYDAQGIDQLTGLQRAIRELACVVRRPAEPAGD</sequence>
<evidence type="ECO:0000313" key="2">
    <source>
        <dbReference type="Proteomes" id="UP000562045"/>
    </source>
</evidence>
<gene>
    <name evidence="1" type="ORF">BJ993_003835</name>
</gene>
<dbReference type="AlphaFoldDB" id="A0A7Z0CQA0"/>
<evidence type="ECO:0000313" key="1">
    <source>
        <dbReference type="EMBL" id="NYI46755.1"/>
    </source>
</evidence>
<proteinExistence type="predicted"/>
<protein>
    <submittedName>
        <fullName evidence="1">Uncharacterized protein</fullName>
    </submittedName>
</protein>
<name>A0A7Z0CQA0_9ACTN</name>